<dbReference type="Proteomes" id="UP000825935">
    <property type="component" value="Chromosome 34"/>
</dbReference>
<dbReference type="AlphaFoldDB" id="A0A8T2QL36"/>
<protein>
    <submittedName>
        <fullName evidence="2">Uncharacterized protein</fullName>
    </submittedName>
</protein>
<dbReference type="OrthoDB" id="1939491at2759"/>
<proteinExistence type="predicted"/>
<feature type="compositionally biased region" description="Polar residues" evidence="1">
    <location>
        <begin position="118"/>
        <end position="130"/>
    </location>
</feature>
<comment type="caution">
    <text evidence="2">The sequence shown here is derived from an EMBL/GenBank/DDBJ whole genome shotgun (WGS) entry which is preliminary data.</text>
</comment>
<dbReference type="EMBL" id="CM035439">
    <property type="protein sequence ID" value="KAH7284314.1"/>
    <property type="molecule type" value="Genomic_DNA"/>
</dbReference>
<organism evidence="2 3">
    <name type="scientific">Ceratopteris richardii</name>
    <name type="common">Triangle waterfern</name>
    <dbReference type="NCBI Taxonomy" id="49495"/>
    <lineage>
        <taxon>Eukaryota</taxon>
        <taxon>Viridiplantae</taxon>
        <taxon>Streptophyta</taxon>
        <taxon>Embryophyta</taxon>
        <taxon>Tracheophyta</taxon>
        <taxon>Polypodiopsida</taxon>
        <taxon>Polypodiidae</taxon>
        <taxon>Polypodiales</taxon>
        <taxon>Pteridineae</taxon>
        <taxon>Pteridaceae</taxon>
        <taxon>Parkerioideae</taxon>
        <taxon>Ceratopteris</taxon>
    </lineage>
</organism>
<evidence type="ECO:0000256" key="1">
    <source>
        <dbReference type="SAM" id="MobiDB-lite"/>
    </source>
</evidence>
<gene>
    <name evidence="2" type="ORF">KP509_34G048400</name>
</gene>
<sequence length="157" mass="17422">MSPECTASLQLALSKLPNMSVTFAQGRDDNVKIALNVRLTVGEWIAKLDFLIVLLEAFEAIVGLSFMDRYMVSMLGKGIDKLLLDMQGNIVVVDCHRSPKRKGDESKETKGKLDKTDQPGSKPQDTTSNFTPPPMPIEEYDRQRKGKTPIASLESTH</sequence>
<reference evidence="2" key="1">
    <citation type="submission" date="2021-08" db="EMBL/GenBank/DDBJ databases">
        <title>WGS assembly of Ceratopteris richardii.</title>
        <authorList>
            <person name="Marchant D.B."/>
            <person name="Chen G."/>
            <person name="Jenkins J."/>
            <person name="Shu S."/>
            <person name="Leebens-Mack J."/>
            <person name="Grimwood J."/>
            <person name="Schmutz J."/>
            <person name="Soltis P."/>
            <person name="Soltis D."/>
            <person name="Chen Z.-H."/>
        </authorList>
    </citation>
    <scope>NUCLEOTIDE SEQUENCE</scope>
    <source>
        <strain evidence="2">Whitten #5841</strain>
        <tissue evidence="2">Leaf</tissue>
    </source>
</reference>
<name>A0A8T2QL36_CERRI</name>
<evidence type="ECO:0000313" key="2">
    <source>
        <dbReference type="EMBL" id="KAH7284314.1"/>
    </source>
</evidence>
<accession>A0A8T2QL36</accession>
<evidence type="ECO:0000313" key="3">
    <source>
        <dbReference type="Proteomes" id="UP000825935"/>
    </source>
</evidence>
<feature type="compositionally biased region" description="Basic and acidic residues" evidence="1">
    <location>
        <begin position="95"/>
        <end position="117"/>
    </location>
</feature>
<keyword evidence="3" id="KW-1185">Reference proteome</keyword>
<feature type="region of interest" description="Disordered" evidence="1">
    <location>
        <begin position="95"/>
        <end position="157"/>
    </location>
</feature>